<protein>
    <submittedName>
        <fullName evidence="1">Uncharacterized protein</fullName>
    </submittedName>
</protein>
<comment type="caution">
    <text evidence="1">The sequence shown here is derived from an EMBL/GenBank/DDBJ whole genome shotgun (WGS) entry which is preliminary data.</text>
</comment>
<proteinExistence type="predicted"/>
<dbReference type="EMBL" id="JASBWS010000111">
    <property type="protein sequence ID" value="KAJ9096615.1"/>
    <property type="molecule type" value="Genomic_DNA"/>
</dbReference>
<evidence type="ECO:0000313" key="2">
    <source>
        <dbReference type="Proteomes" id="UP001230649"/>
    </source>
</evidence>
<evidence type="ECO:0000313" key="1">
    <source>
        <dbReference type="EMBL" id="KAJ9096615.1"/>
    </source>
</evidence>
<accession>A0ACC2VCH4</accession>
<keyword evidence="2" id="KW-1185">Reference proteome</keyword>
<dbReference type="Proteomes" id="UP001230649">
    <property type="component" value="Unassembled WGS sequence"/>
</dbReference>
<gene>
    <name evidence="1" type="ORF">QFC20_006377</name>
</gene>
<reference evidence="1" key="1">
    <citation type="submission" date="2023-04" db="EMBL/GenBank/DDBJ databases">
        <title>Draft Genome sequencing of Naganishia species isolated from polar environments using Oxford Nanopore Technology.</title>
        <authorList>
            <person name="Leo P."/>
            <person name="Venkateswaran K."/>
        </authorList>
    </citation>
    <scope>NUCLEOTIDE SEQUENCE</scope>
    <source>
        <strain evidence="1">MNA-CCFEE 5262</strain>
    </source>
</reference>
<name>A0ACC2VCH4_9TREE</name>
<sequence length="694" mass="76858">MLRALLRVGQRAVRIQLDQSTAGPSVVRARETTFRVPQGGIPGYWVEKPTHGTRDAVDGFAGRSGQQDTAVRNVGDVGREEERIAEDLRERSQVEKSLEEDVAVIPTGDTLPGTSSREALGAQVEPTIPTAAAVATLTVTSASPVSDASVKPQTDGATMPDSMQESKPDIGEATLAEPTQSTSSTIQPNHIESRTEVDAPASETTTTPTIDSAITMPEVTPEVRIEEPQVQEVPQAQPTEVLSAELDDVEQRPPQVTLRPSTVPSSRIGRIFHYGSLVAGMSLGAAGEVLRRSTGQSSQGSVFMSEANIRRLVDKLSKMRGAALKLGQFMSIQNTNMLPEQLEKVLQQVQANADYMPDWQLERVLRAELGTDWESAFSSFPRVPMAAASIGQVHAATLKNGKRVAVKVQFPGVEDSISSDLNNLSLLLRGSAVLPKGLFLNNTVKVFRGELADECNYDKEAENGRRMKRFLEDESFFEVPEVIDDLSTRRVLTTELMSGRPLSEIKGFSQELRDKVGTAVLRLCLLELFRYRLMQTDPNWANFLWDDKKQKLQLIDFGATREYSVEFMDKWYRLLKSVIDNDREAMREYSLKVGYLTGEENEAMLEAHLRSMELLAVPFTEATYDFSSQSVTDEVKKLIPTMLKYRLTPPPNETYSLNRKLSGSFLLCAKLGSRVNCRELWDDVVGDYKVSSDV</sequence>
<organism evidence="1 2">
    <name type="scientific">Naganishia adeliensis</name>
    <dbReference type="NCBI Taxonomy" id="92952"/>
    <lineage>
        <taxon>Eukaryota</taxon>
        <taxon>Fungi</taxon>
        <taxon>Dikarya</taxon>
        <taxon>Basidiomycota</taxon>
        <taxon>Agaricomycotina</taxon>
        <taxon>Tremellomycetes</taxon>
        <taxon>Filobasidiales</taxon>
        <taxon>Filobasidiaceae</taxon>
        <taxon>Naganishia</taxon>
    </lineage>
</organism>